<gene>
    <name evidence="1" type="ORF">SAMN02745910_00382</name>
</gene>
<evidence type="ECO:0000313" key="2">
    <source>
        <dbReference type="Proteomes" id="UP000182762"/>
    </source>
</evidence>
<proteinExistence type="predicted"/>
<reference evidence="1 2" key="1">
    <citation type="submission" date="2016-10" db="EMBL/GenBank/DDBJ databases">
        <authorList>
            <person name="Varghese N."/>
            <person name="Submissions S."/>
        </authorList>
    </citation>
    <scope>NUCLEOTIDE SEQUENCE [LARGE SCALE GENOMIC DNA]</scope>
    <source>
        <strain evidence="1 2">DSM 13796</strain>
    </source>
</reference>
<dbReference type="EMBL" id="FOXX01000001">
    <property type="protein sequence ID" value="SFQ14399.1"/>
    <property type="molecule type" value="Genomic_DNA"/>
</dbReference>
<dbReference type="InterPro" id="IPR025177">
    <property type="entry name" value="MciZ"/>
</dbReference>
<protein>
    <recommendedName>
        <fullName evidence="3">Z-ring formation inhibitor MciZ</fullName>
    </recommendedName>
</protein>
<comment type="caution">
    <text evidence="1">The sequence shown here is derived from an EMBL/GenBank/DDBJ whole genome shotgun (WGS) entry which is preliminary data.</text>
</comment>
<organism evidence="1 2">
    <name type="scientific">Priestia endophytica DSM 13796</name>
    <dbReference type="NCBI Taxonomy" id="1121089"/>
    <lineage>
        <taxon>Bacteria</taxon>
        <taxon>Bacillati</taxon>
        <taxon>Bacillota</taxon>
        <taxon>Bacilli</taxon>
        <taxon>Bacillales</taxon>
        <taxon>Bacillaceae</taxon>
        <taxon>Priestia</taxon>
    </lineage>
</organism>
<dbReference type="GeneID" id="93709155"/>
<evidence type="ECO:0000313" key="1">
    <source>
        <dbReference type="EMBL" id="SFQ14399.1"/>
    </source>
</evidence>
<name>A0A1I5W3V7_9BACI</name>
<keyword evidence="2" id="KW-1185">Reference proteome</keyword>
<sequence length="45" mass="5450">MKVYRLDRGIVLVGKAWEIREKLKQYEREFKLVKDWVNSIPSSKL</sequence>
<evidence type="ECO:0008006" key="3">
    <source>
        <dbReference type="Google" id="ProtNLM"/>
    </source>
</evidence>
<dbReference type="Pfam" id="PF13072">
    <property type="entry name" value="MciZ"/>
    <property type="match status" value="1"/>
</dbReference>
<dbReference type="Proteomes" id="UP000182762">
    <property type="component" value="Unassembled WGS sequence"/>
</dbReference>
<dbReference type="GeneID" id="93700028"/>
<accession>A0A1I5W3V7</accession>
<dbReference type="RefSeq" id="WP_019391600.1">
    <property type="nucleotide sequence ID" value="NZ_FOXX01000001.1"/>
</dbReference>